<feature type="transmembrane region" description="Helical" evidence="13">
    <location>
        <begin position="337"/>
        <end position="360"/>
    </location>
</feature>
<evidence type="ECO:0000256" key="8">
    <source>
        <dbReference type="ARBA" id="ARBA00022692"/>
    </source>
</evidence>
<evidence type="ECO:0000256" key="12">
    <source>
        <dbReference type="ARBA" id="ARBA00031636"/>
    </source>
</evidence>
<dbReference type="PANTHER" id="PTHR43298:SF2">
    <property type="entry name" value="FMN_FAD EXPORTER YEEO-RELATED"/>
    <property type="match status" value="1"/>
</dbReference>
<dbReference type="AlphaFoldDB" id="A0A1H5V9R6"/>
<keyword evidence="8 13" id="KW-0812">Transmembrane</keyword>
<keyword evidence="6" id="KW-0050">Antiport</keyword>
<evidence type="ECO:0000256" key="7">
    <source>
        <dbReference type="ARBA" id="ARBA00022475"/>
    </source>
</evidence>
<dbReference type="PANTHER" id="PTHR43298">
    <property type="entry name" value="MULTIDRUG RESISTANCE PROTEIN NORM-RELATED"/>
    <property type="match status" value="1"/>
</dbReference>
<comment type="function">
    <text evidence="1">Multidrug efflux pump.</text>
</comment>
<protein>
    <recommendedName>
        <fullName evidence="4">Probable multidrug resistance protein NorM</fullName>
    </recommendedName>
    <alternativeName>
        <fullName evidence="12">Multidrug-efflux transporter</fullName>
    </alternativeName>
</protein>
<evidence type="ECO:0000313" key="14">
    <source>
        <dbReference type="EMBL" id="SEF84122.1"/>
    </source>
</evidence>
<name>A0A1H5V9R6_9FIRM</name>
<evidence type="ECO:0000256" key="6">
    <source>
        <dbReference type="ARBA" id="ARBA00022449"/>
    </source>
</evidence>
<dbReference type="Proteomes" id="UP000236726">
    <property type="component" value="Unassembled WGS sequence"/>
</dbReference>
<accession>A0A1H5V9R6</accession>
<dbReference type="EMBL" id="FNUL01000010">
    <property type="protein sequence ID" value="SEF84122.1"/>
    <property type="molecule type" value="Genomic_DNA"/>
</dbReference>
<sequence length="467" mass="50238">MKKDYLRALRDGEPLSFNQRVQLILKLSGPAILAQISSIVMQYIDASMVGRLGANDSASIGLVSSSTWVIGGIMISLVEGFSVQMAHSIGAKDNKRARNLMKTGVIIDMLIALLLMALVMSISFYLPGWLGGAEEIRHNATLYLLVYGAFIPVFMINYITCAMIQASGNMKIPSICDTLMFILDMIFNFIFIFPTATYNILGLKLKIYGAGLGVAGAALGTGVSYVVVTAFLIYYMFAKSDILHLRKDEKLKIQLADIKKAFKISLPLACERGITSGASVAVTRIIAPLGSISVAANSFAVTAEALCYMPGYGVQSAATTIIGQSIGAGRKDQTKKLGYIAIGTGVIIMTLTGILMYFLAPIMIGILTPDPAIKALGVTVLRIEALAEPFFAASIVASGVFRGAGDTLAPSLMCLFSLWCVRVPLSIMLVKPLGLKGVWIAMATELTVRGIIFLVRLIRGKWENKLY</sequence>
<dbReference type="InterPro" id="IPR050222">
    <property type="entry name" value="MATE_MdtK"/>
</dbReference>
<comment type="similarity">
    <text evidence="3">Belongs to the multi antimicrobial extrusion (MATE) (TC 2.A.66.1) family.</text>
</comment>
<feature type="transmembrane region" description="Helical" evidence="13">
    <location>
        <begin position="104"/>
        <end position="126"/>
    </location>
</feature>
<dbReference type="RefSeq" id="WP_103952990.1">
    <property type="nucleotide sequence ID" value="NZ_FNUL01000010.1"/>
</dbReference>
<feature type="transmembrane region" description="Helical" evidence="13">
    <location>
        <begin position="437"/>
        <end position="458"/>
    </location>
</feature>
<evidence type="ECO:0000256" key="9">
    <source>
        <dbReference type="ARBA" id="ARBA00022989"/>
    </source>
</evidence>
<evidence type="ECO:0000256" key="10">
    <source>
        <dbReference type="ARBA" id="ARBA00023065"/>
    </source>
</evidence>
<dbReference type="GO" id="GO:0005886">
    <property type="term" value="C:plasma membrane"/>
    <property type="evidence" value="ECO:0007669"/>
    <property type="project" value="UniProtKB-SubCell"/>
</dbReference>
<keyword evidence="5" id="KW-0813">Transport</keyword>
<evidence type="ECO:0000256" key="1">
    <source>
        <dbReference type="ARBA" id="ARBA00003408"/>
    </source>
</evidence>
<feature type="transmembrane region" description="Helical" evidence="13">
    <location>
        <begin position="207"/>
        <end position="237"/>
    </location>
</feature>
<dbReference type="Pfam" id="PF01554">
    <property type="entry name" value="MatE"/>
    <property type="match status" value="2"/>
</dbReference>
<dbReference type="GO" id="GO:0015297">
    <property type="term" value="F:antiporter activity"/>
    <property type="evidence" value="ECO:0007669"/>
    <property type="project" value="UniProtKB-KW"/>
</dbReference>
<keyword evidence="9 13" id="KW-1133">Transmembrane helix</keyword>
<dbReference type="InterPro" id="IPR002528">
    <property type="entry name" value="MATE_fam"/>
</dbReference>
<gene>
    <name evidence="14" type="ORF">SAMN05216537_11062</name>
</gene>
<evidence type="ECO:0000256" key="2">
    <source>
        <dbReference type="ARBA" id="ARBA00004651"/>
    </source>
</evidence>
<dbReference type="CDD" id="cd13137">
    <property type="entry name" value="MATE_NorM_like"/>
    <property type="match status" value="1"/>
</dbReference>
<dbReference type="InterPro" id="IPR048279">
    <property type="entry name" value="MdtK-like"/>
</dbReference>
<organism evidence="14 15">
    <name type="scientific">Lachnospira multipara</name>
    <dbReference type="NCBI Taxonomy" id="28051"/>
    <lineage>
        <taxon>Bacteria</taxon>
        <taxon>Bacillati</taxon>
        <taxon>Bacillota</taxon>
        <taxon>Clostridia</taxon>
        <taxon>Lachnospirales</taxon>
        <taxon>Lachnospiraceae</taxon>
        <taxon>Lachnospira</taxon>
    </lineage>
</organism>
<reference evidence="14 15" key="1">
    <citation type="submission" date="2016-10" db="EMBL/GenBank/DDBJ databases">
        <authorList>
            <person name="de Groot N.N."/>
        </authorList>
    </citation>
    <scope>NUCLEOTIDE SEQUENCE [LARGE SCALE GENOMIC DNA]</scope>
    <source>
        <strain evidence="14 15">D15d</strain>
    </source>
</reference>
<keyword evidence="10" id="KW-0406">Ion transport</keyword>
<feature type="transmembrane region" description="Helical" evidence="13">
    <location>
        <begin position="60"/>
        <end position="83"/>
    </location>
</feature>
<evidence type="ECO:0000256" key="13">
    <source>
        <dbReference type="SAM" id="Phobius"/>
    </source>
</evidence>
<proteinExistence type="inferred from homology"/>
<dbReference type="GO" id="GO:0042910">
    <property type="term" value="F:xenobiotic transmembrane transporter activity"/>
    <property type="evidence" value="ECO:0007669"/>
    <property type="project" value="InterPro"/>
</dbReference>
<feature type="transmembrane region" description="Helical" evidence="13">
    <location>
        <begin position="408"/>
        <end position="425"/>
    </location>
</feature>
<keyword evidence="15" id="KW-1185">Reference proteome</keyword>
<keyword evidence="11 13" id="KW-0472">Membrane</keyword>
<feature type="transmembrane region" description="Helical" evidence="13">
    <location>
        <begin position="21"/>
        <end position="40"/>
    </location>
</feature>
<keyword evidence="7" id="KW-1003">Cell membrane</keyword>
<feature type="transmembrane region" description="Helical" evidence="13">
    <location>
        <begin position="178"/>
        <end position="201"/>
    </location>
</feature>
<evidence type="ECO:0000256" key="11">
    <source>
        <dbReference type="ARBA" id="ARBA00023136"/>
    </source>
</evidence>
<evidence type="ECO:0000256" key="5">
    <source>
        <dbReference type="ARBA" id="ARBA00022448"/>
    </source>
</evidence>
<feature type="transmembrane region" description="Helical" evidence="13">
    <location>
        <begin position="146"/>
        <end position="166"/>
    </location>
</feature>
<dbReference type="STRING" id="1410661.GCA_000702205_01952"/>
<dbReference type="PIRSF" id="PIRSF006603">
    <property type="entry name" value="DinF"/>
    <property type="match status" value="1"/>
</dbReference>
<dbReference type="GO" id="GO:0006811">
    <property type="term" value="P:monoatomic ion transport"/>
    <property type="evidence" value="ECO:0007669"/>
    <property type="project" value="UniProtKB-KW"/>
</dbReference>
<evidence type="ECO:0000256" key="4">
    <source>
        <dbReference type="ARBA" id="ARBA00020268"/>
    </source>
</evidence>
<feature type="transmembrane region" description="Helical" evidence="13">
    <location>
        <begin position="380"/>
        <end position="401"/>
    </location>
</feature>
<evidence type="ECO:0000256" key="3">
    <source>
        <dbReference type="ARBA" id="ARBA00010199"/>
    </source>
</evidence>
<dbReference type="NCBIfam" id="TIGR00797">
    <property type="entry name" value="matE"/>
    <property type="match status" value="1"/>
</dbReference>
<evidence type="ECO:0000313" key="15">
    <source>
        <dbReference type="Proteomes" id="UP000236726"/>
    </source>
</evidence>
<comment type="subcellular location">
    <subcellularLocation>
        <location evidence="2">Cell membrane</location>
        <topology evidence="2">Multi-pass membrane protein</topology>
    </subcellularLocation>
</comment>